<protein>
    <submittedName>
        <fullName evidence="2">PD-(D/E)XK nuclease-like domain-containing protein</fullName>
    </submittedName>
</protein>
<proteinExistence type="predicted"/>
<dbReference type="InterPro" id="IPR011604">
    <property type="entry name" value="PDDEXK-like_dom_sf"/>
</dbReference>
<comment type="caution">
    <text evidence="2">The sequence shown here is derived from an EMBL/GenBank/DDBJ whole genome shotgun (WGS) entry which is preliminary data.</text>
</comment>
<evidence type="ECO:0000313" key="3">
    <source>
        <dbReference type="Proteomes" id="UP001596972"/>
    </source>
</evidence>
<name>A0ABW3EQD4_9ACTN</name>
<dbReference type="Gene3D" id="3.90.320.10">
    <property type="match status" value="1"/>
</dbReference>
<dbReference type="Proteomes" id="UP001596972">
    <property type="component" value="Unassembled WGS sequence"/>
</dbReference>
<dbReference type="Pfam" id="PF12684">
    <property type="entry name" value="DUF3799"/>
    <property type="match status" value="1"/>
</dbReference>
<organism evidence="2 3">
    <name type="scientific">Actinomadura sediminis</name>
    <dbReference type="NCBI Taxonomy" id="1038904"/>
    <lineage>
        <taxon>Bacteria</taxon>
        <taxon>Bacillati</taxon>
        <taxon>Actinomycetota</taxon>
        <taxon>Actinomycetes</taxon>
        <taxon>Streptosporangiales</taxon>
        <taxon>Thermomonosporaceae</taxon>
        <taxon>Actinomadura</taxon>
    </lineage>
</organism>
<dbReference type="RefSeq" id="WP_378300102.1">
    <property type="nucleotide sequence ID" value="NZ_JBHTJA010000034.1"/>
</dbReference>
<sequence>MSARITEPGVYDIPADLYHRDPVEGGSLSSTGARRLLQMPPARWRYELEHPTPPTPAMILGTAVHTLILGAGPKPVRVDAKRWDSKAAKEARAEEEALGNLPLLADTYDQAFAMASAVLRHPVARKLFAPARGKSEQVLVWRDEETGVMCRAMVDHMPHAGTVGLHILADLKTTTNASPRKVAKTVADFGYDQQGAWYLDGYRALGLAPDPAMVFVFVEKDPPYLVSVVELDQPALIVGGELNRRALDLYARCRATDTWPGYSPEIELVSLPAWASARLEEPF</sequence>
<dbReference type="EMBL" id="JBHTJA010000034">
    <property type="protein sequence ID" value="MFD0902382.1"/>
    <property type="molecule type" value="Genomic_DNA"/>
</dbReference>
<gene>
    <name evidence="2" type="ORF">ACFQ11_18430</name>
</gene>
<accession>A0ABW3EQD4</accession>
<keyword evidence="3" id="KW-1185">Reference proteome</keyword>
<reference evidence="3" key="1">
    <citation type="journal article" date="2019" name="Int. J. Syst. Evol. Microbiol.">
        <title>The Global Catalogue of Microorganisms (GCM) 10K type strain sequencing project: providing services to taxonomists for standard genome sequencing and annotation.</title>
        <authorList>
            <consortium name="The Broad Institute Genomics Platform"/>
            <consortium name="The Broad Institute Genome Sequencing Center for Infectious Disease"/>
            <person name="Wu L."/>
            <person name="Ma J."/>
        </authorList>
    </citation>
    <scope>NUCLEOTIDE SEQUENCE [LARGE SCALE GENOMIC DNA]</scope>
    <source>
        <strain evidence="3">JCM 31202</strain>
    </source>
</reference>
<feature type="domain" description="Putative exodeoxyribonuclease 8 PDDEXK-like" evidence="1">
    <location>
        <begin position="53"/>
        <end position="269"/>
    </location>
</feature>
<evidence type="ECO:0000259" key="1">
    <source>
        <dbReference type="Pfam" id="PF12684"/>
    </source>
</evidence>
<evidence type="ECO:0000313" key="2">
    <source>
        <dbReference type="EMBL" id="MFD0902382.1"/>
    </source>
</evidence>
<dbReference type="InterPro" id="IPR024432">
    <property type="entry name" value="Put_RecE_PDDEXK-like_dom"/>
</dbReference>